<proteinExistence type="inferred from homology"/>
<dbReference type="EMBL" id="FRCX01000003">
    <property type="protein sequence ID" value="SHM97673.1"/>
    <property type="molecule type" value="Genomic_DNA"/>
</dbReference>
<sequence>MNPTGATYAGKLALITGSRRGVGRLVAEHILRNGGRVAGFARGESTIDHPGYHHFQVDIGDPASVQQGFAALKKVSDAVHIVINNAAVLTSQYAMIMPPAQAQAMINTNLMGAFMVSREASKLMRKGKWGRIINIGSMAVSLEPIGDSVYAACKAGLTTLANVMAKELAPLNITCNTLSITAIKTDMLAQLPGDKIDAVIAGLPIPRYAEPDDIFNIIDFLASERSAYITAQTIYMGGVN</sequence>
<dbReference type="PRINTS" id="PR00081">
    <property type="entry name" value="GDHRDH"/>
</dbReference>
<gene>
    <name evidence="3" type="ORF">SAMN05192549_103440</name>
</gene>
<reference evidence="4" key="1">
    <citation type="submission" date="2016-11" db="EMBL/GenBank/DDBJ databases">
        <authorList>
            <person name="Varghese N."/>
            <person name="Submissions S."/>
        </authorList>
    </citation>
    <scope>NUCLEOTIDE SEQUENCE [LARGE SCALE GENOMIC DNA]</scope>
    <source>
        <strain evidence="4">Sac-22</strain>
    </source>
</reference>
<dbReference type="InterPro" id="IPR036291">
    <property type="entry name" value="NAD(P)-bd_dom_sf"/>
</dbReference>
<keyword evidence="2" id="KW-0560">Oxidoreductase</keyword>
<evidence type="ECO:0000256" key="1">
    <source>
        <dbReference type="ARBA" id="ARBA00006484"/>
    </source>
</evidence>
<organism evidence="3 4">
    <name type="scientific">Duganella sacchari</name>
    <dbReference type="NCBI Taxonomy" id="551987"/>
    <lineage>
        <taxon>Bacteria</taxon>
        <taxon>Pseudomonadati</taxon>
        <taxon>Pseudomonadota</taxon>
        <taxon>Betaproteobacteria</taxon>
        <taxon>Burkholderiales</taxon>
        <taxon>Oxalobacteraceae</taxon>
        <taxon>Telluria group</taxon>
        <taxon>Duganella</taxon>
    </lineage>
</organism>
<dbReference type="InterPro" id="IPR002347">
    <property type="entry name" value="SDR_fam"/>
</dbReference>
<protein>
    <submittedName>
        <fullName evidence="3">3-oxoacyl-[acyl-carrier protein] reductase</fullName>
    </submittedName>
</protein>
<dbReference type="Gene3D" id="3.40.50.720">
    <property type="entry name" value="NAD(P)-binding Rossmann-like Domain"/>
    <property type="match status" value="1"/>
</dbReference>
<dbReference type="Pfam" id="PF13561">
    <property type="entry name" value="adh_short_C2"/>
    <property type="match status" value="1"/>
</dbReference>
<evidence type="ECO:0000313" key="3">
    <source>
        <dbReference type="EMBL" id="SHM97673.1"/>
    </source>
</evidence>
<dbReference type="STRING" id="551987.SAMN05192549_103440"/>
<dbReference type="PANTHER" id="PTHR42760:SF133">
    <property type="entry name" value="3-OXOACYL-[ACYL-CARRIER-PROTEIN] REDUCTASE"/>
    <property type="match status" value="1"/>
</dbReference>
<dbReference type="PANTHER" id="PTHR42760">
    <property type="entry name" value="SHORT-CHAIN DEHYDROGENASES/REDUCTASES FAMILY MEMBER"/>
    <property type="match status" value="1"/>
</dbReference>
<name>A0A1M7N292_9BURK</name>
<comment type="similarity">
    <text evidence="1">Belongs to the short-chain dehydrogenases/reductases (SDR) family.</text>
</comment>
<dbReference type="AlphaFoldDB" id="A0A1M7N292"/>
<dbReference type="GO" id="GO:0016616">
    <property type="term" value="F:oxidoreductase activity, acting on the CH-OH group of donors, NAD or NADP as acceptor"/>
    <property type="evidence" value="ECO:0007669"/>
    <property type="project" value="TreeGrafter"/>
</dbReference>
<dbReference type="InterPro" id="IPR020904">
    <property type="entry name" value="Sc_DH/Rdtase_CS"/>
</dbReference>
<evidence type="ECO:0000256" key="2">
    <source>
        <dbReference type="ARBA" id="ARBA00023002"/>
    </source>
</evidence>
<dbReference type="PRINTS" id="PR00080">
    <property type="entry name" value="SDRFAMILY"/>
</dbReference>
<dbReference type="SUPFAM" id="SSF51735">
    <property type="entry name" value="NAD(P)-binding Rossmann-fold domains"/>
    <property type="match status" value="1"/>
</dbReference>
<evidence type="ECO:0000313" key="4">
    <source>
        <dbReference type="Proteomes" id="UP000184339"/>
    </source>
</evidence>
<dbReference type="Proteomes" id="UP000184339">
    <property type="component" value="Unassembled WGS sequence"/>
</dbReference>
<dbReference type="RefSeq" id="WP_072783510.1">
    <property type="nucleotide sequence ID" value="NZ_FRCX01000003.1"/>
</dbReference>
<accession>A0A1M7N292</accession>
<dbReference type="OrthoDB" id="9806974at2"/>
<dbReference type="PROSITE" id="PS00061">
    <property type="entry name" value="ADH_SHORT"/>
    <property type="match status" value="1"/>
</dbReference>
<keyword evidence="4" id="KW-1185">Reference proteome</keyword>